<dbReference type="InterPro" id="IPR056937">
    <property type="entry name" value="YqbQ/XkdQ"/>
</dbReference>
<dbReference type="SUPFAM" id="SSF55166">
    <property type="entry name" value="Hedgehog/DD-peptidase"/>
    <property type="match status" value="1"/>
</dbReference>
<evidence type="ECO:0000313" key="4">
    <source>
        <dbReference type="EMBL" id="SDJ76719.1"/>
    </source>
</evidence>
<evidence type="ECO:0000259" key="3">
    <source>
        <dbReference type="Pfam" id="PF24032"/>
    </source>
</evidence>
<sequence length="444" mass="49780">MIDVFLVTKQGMYDIPVESVTWKGSKFNAARSVEVVLPTVRRGYLDTIFPENGEGIVFKWKGKELFQGTVFSNKDMRSGMGKVVAYDKLIYLLRSKDSRIISKKKASDVVKTFCTELGLPTGNIVDTKFVVPSHVMDGDSYYDTIVRYLIETHKRTGVKYYLYSQGGKIHLIKRVENPHKWILENGTNIMDWTYERSIDHDGFATKVKLQAGEEKETIIAVAEDKVARGEWGLIQHFERVPDKLNKSQLQAKANQMIKNKAKEEVIFNMDAIGIPDAISGGSCYVIVGELGIAKGYYIDEDTHSFQGNKHTMSLKLEETDDLPPVEGVVPYEPRKETRRKGSTSYKSGSRVSDKGDGYNTSAAKWVRDNVGKYGLKVTSAKRTKAHNDKVGGSKTSKHLLGRAYDVAGPVAKMDAFAAAARASGLFNHVLWRVKGHFDHVHLDW</sequence>
<dbReference type="AlphaFoldDB" id="A0A1G8WED2"/>
<proteinExistence type="predicted"/>
<dbReference type="Pfam" id="PF24032">
    <property type="entry name" value="YQBQ"/>
    <property type="match status" value="1"/>
</dbReference>
<evidence type="ECO:0000256" key="1">
    <source>
        <dbReference type="SAM" id="MobiDB-lite"/>
    </source>
</evidence>
<reference evidence="4 5" key="1">
    <citation type="submission" date="2016-10" db="EMBL/GenBank/DDBJ databases">
        <authorList>
            <person name="de Groot N.N."/>
        </authorList>
    </citation>
    <scope>NUCLEOTIDE SEQUENCE [LARGE SCALE GENOMIC DNA]</scope>
    <source>
        <strain evidence="4 5">DSM 2895</strain>
    </source>
</reference>
<dbReference type="Proteomes" id="UP000182836">
    <property type="component" value="Unassembled WGS sequence"/>
</dbReference>
<dbReference type="EMBL" id="FNED01000028">
    <property type="protein sequence ID" value="SDJ76719.1"/>
    <property type="molecule type" value="Genomic_DNA"/>
</dbReference>
<accession>A0A1G8WED2</accession>
<organism evidence="4 5">
    <name type="scientific">Aneurinibacillus migulanus</name>
    <name type="common">Bacillus migulanus</name>
    <dbReference type="NCBI Taxonomy" id="47500"/>
    <lineage>
        <taxon>Bacteria</taxon>
        <taxon>Bacillati</taxon>
        <taxon>Bacillota</taxon>
        <taxon>Bacilli</taxon>
        <taxon>Bacillales</taxon>
        <taxon>Paenibacillaceae</taxon>
        <taxon>Aneurinibacillus group</taxon>
        <taxon>Aneurinibacillus</taxon>
    </lineage>
</organism>
<gene>
    <name evidence="4" type="ORF">SAMN04487909_12812</name>
</gene>
<evidence type="ECO:0000259" key="2">
    <source>
        <dbReference type="Pfam" id="PF08291"/>
    </source>
</evidence>
<protein>
    <submittedName>
        <fullName evidence="4">Peptidase M15</fullName>
    </submittedName>
</protein>
<name>A0A1G8WED2_ANEMI</name>
<dbReference type="OrthoDB" id="1698671at2"/>
<dbReference type="InterPro" id="IPR013230">
    <property type="entry name" value="Peptidase_M15A_C"/>
</dbReference>
<feature type="domain" description="Peptidase M15A C-terminal" evidence="2">
    <location>
        <begin position="360"/>
        <end position="443"/>
    </location>
</feature>
<dbReference type="SUPFAM" id="SSF69279">
    <property type="entry name" value="Phage tail proteins"/>
    <property type="match status" value="1"/>
</dbReference>
<dbReference type="GeneID" id="87589300"/>
<feature type="domain" description="YqbQ/XkdQ" evidence="3">
    <location>
        <begin position="20"/>
        <end position="317"/>
    </location>
</feature>
<dbReference type="RefSeq" id="WP_052811651.1">
    <property type="nucleotide sequence ID" value="NZ_BJOA01000092.1"/>
</dbReference>
<dbReference type="Pfam" id="PF08291">
    <property type="entry name" value="Peptidase_M15_3"/>
    <property type="match status" value="1"/>
</dbReference>
<dbReference type="Gene3D" id="3.30.1380.10">
    <property type="match status" value="1"/>
</dbReference>
<feature type="region of interest" description="Disordered" evidence="1">
    <location>
        <begin position="323"/>
        <end position="353"/>
    </location>
</feature>
<dbReference type="InterPro" id="IPR009045">
    <property type="entry name" value="Zn_M74/Hedgehog-like"/>
</dbReference>
<evidence type="ECO:0000313" key="5">
    <source>
        <dbReference type="Proteomes" id="UP000182836"/>
    </source>
</evidence>